<keyword evidence="3 5" id="KW-1133">Transmembrane helix</keyword>
<keyword evidence="8" id="KW-1185">Reference proteome</keyword>
<gene>
    <name evidence="7" type="ORF">GA0116948_10338</name>
</gene>
<dbReference type="AlphaFoldDB" id="A0A1C4BCY5"/>
<dbReference type="PANTHER" id="PTHR31204:SF1">
    <property type="entry name" value="SIGMA INTRACELLULAR RECEPTOR 2"/>
    <property type="match status" value="1"/>
</dbReference>
<evidence type="ECO:0000256" key="5">
    <source>
        <dbReference type="SAM" id="Phobius"/>
    </source>
</evidence>
<accession>A0A1C4BCY5</accession>
<evidence type="ECO:0000256" key="2">
    <source>
        <dbReference type="ARBA" id="ARBA00022692"/>
    </source>
</evidence>
<evidence type="ECO:0000313" key="7">
    <source>
        <dbReference type="EMBL" id="SCC04634.1"/>
    </source>
</evidence>
<feature type="transmembrane region" description="Helical" evidence="5">
    <location>
        <begin position="102"/>
        <end position="123"/>
    </location>
</feature>
<dbReference type="STRING" id="1335309.GA0116948_10338"/>
<feature type="transmembrane region" description="Helical" evidence="5">
    <location>
        <begin position="135"/>
        <end position="157"/>
    </location>
</feature>
<dbReference type="PANTHER" id="PTHR31204">
    <property type="entry name" value="SIGMA INTRACELLULAR RECEPTOR 2"/>
    <property type="match status" value="1"/>
</dbReference>
<sequence length="167" mass="19798">MKSPAKYHPLDILLLIFYVFNLVVNVYMIDIEQIIITDPHHFTYPLWPPKFMVDLTHWYGYNFDPALIARPAWWRAAIWVDVLYFGPFYMVAIYAHIKRKNWIRIPTIMWACVLLTDMYFIIFEELKGVNATPEVGRMLLANASWIIFPILALIRMLPQPEPFPPLK</sequence>
<dbReference type="Proteomes" id="UP000242818">
    <property type="component" value="Unassembled WGS sequence"/>
</dbReference>
<name>A0A1C4BCY5_9BACT</name>
<keyword evidence="2 5" id="KW-0812">Transmembrane</keyword>
<reference evidence="7 8" key="1">
    <citation type="submission" date="2016-08" db="EMBL/GenBank/DDBJ databases">
        <authorList>
            <person name="Seilhamer J.J."/>
        </authorList>
    </citation>
    <scope>NUCLEOTIDE SEQUENCE [LARGE SCALE GENOMIC DNA]</scope>
    <source>
        <strain evidence="7 8">A37T2</strain>
    </source>
</reference>
<comment type="subcellular location">
    <subcellularLocation>
        <location evidence="1">Membrane</location>
        <topology evidence="1">Multi-pass membrane protein</topology>
    </subcellularLocation>
</comment>
<evidence type="ECO:0000256" key="3">
    <source>
        <dbReference type="ARBA" id="ARBA00022989"/>
    </source>
</evidence>
<dbReference type="Pfam" id="PF05241">
    <property type="entry name" value="EBP"/>
    <property type="match status" value="1"/>
</dbReference>
<dbReference type="GO" id="GO:0016020">
    <property type="term" value="C:membrane"/>
    <property type="evidence" value="ECO:0007669"/>
    <property type="project" value="UniProtKB-SubCell"/>
</dbReference>
<dbReference type="RefSeq" id="WP_089709670.1">
    <property type="nucleotide sequence ID" value="NZ_FMAR01000003.1"/>
</dbReference>
<keyword evidence="4 5" id="KW-0472">Membrane</keyword>
<dbReference type="InterPro" id="IPR051987">
    <property type="entry name" value="Sigma-2_receptor-like"/>
</dbReference>
<dbReference type="OrthoDB" id="1491937at2"/>
<feature type="domain" description="EXPERA" evidence="6">
    <location>
        <begin position="10"/>
        <end position="153"/>
    </location>
</feature>
<evidence type="ECO:0000313" key="8">
    <source>
        <dbReference type="Proteomes" id="UP000242818"/>
    </source>
</evidence>
<proteinExistence type="predicted"/>
<dbReference type="InterPro" id="IPR033118">
    <property type="entry name" value="EXPERA"/>
</dbReference>
<dbReference type="EMBL" id="FMAR01000003">
    <property type="protein sequence ID" value="SCC04634.1"/>
    <property type="molecule type" value="Genomic_DNA"/>
</dbReference>
<dbReference type="PROSITE" id="PS51751">
    <property type="entry name" value="EXPERA"/>
    <property type="match status" value="1"/>
</dbReference>
<feature type="transmembrane region" description="Helical" evidence="5">
    <location>
        <begin position="72"/>
        <end position="95"/>
    </location>
</feature>
<evidence type="ECO:0000256" key="1">
    <source>
        <dbReference type="ARBA" id="ARBA00004141"/>
    </source>
</evidence>
<organism evidence="7 8">
    <name type="scientific">Chitinophaga costaii</name>
    <dbReference type="NCBI Taxonomy" id="1335309"/>
    <lineage>
        <taxon>Bacteria</taxon>
        <taxon>Pseudomonadati</taxon>
        <taxon>Bacteroidota</taxon>
        <taxon>Chitinophagia</taxon>
        <taxon>Chitinophagales</taxon>
        <taxon>Chitinophagaceae</taxon>
        <taxon>Chitinophaga</taxon>
    </lineage>
</organism>
<evidence type="ECO:0000256" key="4">
    <source>
        <dbReference type="ARBA" id="ARBA00023136"/>
    </source>
</evidence>
<feature type="transmembrane region" description="Helical" evidence="5">
    <location>
        <begin position="12"/>
        <end position="29"/>
    </location>
</feature>
<protein>
    <recommendedName>
        <fullName evidence="6">EXPERA domain-containing protein</fullName>
    </recommendedName>
</protein>
<evidence type="ECO:0000259" key="6">
    <source>
        <dbReference type="PROSITE" id="PS51751"/>
    </source>
</evidence>